<feature type="site" description="Discriminates between blocked and unblocked aminoacyl-tRNA" evidence="8">
    <location>
        <position position="10"/>
    </location>
</feature>
<evidence type="ECO:0000256" key="3">
    <source>
        <dbReference type="ARBA" id="ARBA00022555"/>
    </source>
</evidence>
<name>F5YFB7_LEAAZ</name>
<protein>
    <recommendedName>
        <fullName evidence="7 8">Peptidyl-tRNA hydrolase</fullName>
        <shortName evidence="8">Pth</shortName>
        <ecNumber evidence="1 8">3.1.1.29</ecNumber>
    </recommendedName>
</protein>
<evidence type="ECO:0000256" key="5">
    <source>
        <dbReference type="ARBA" id="ARBA00022884"/>
    </source>
</evidence>
<dbReference type="PANTHER" id="PTHR17224">
    <property type="entry name" value="PEPTIDYL-TRNA HYDROLASE"/>
    <property type="match status" value="1"/>
</dbReference>
<keyword evidence="5 8" id="KW-0694">RNA-binding</keyword>
<feature type="binding site" evidence="8">
    <location>
        <position position="108"/>
    </location>
    <ligand>
        <name>tRNA</name>
        <dbReference type="ChEBI" id="CHEBI:17843"/>
    </ligand>
</feature>
<dbReference type="InParanoid" id="F5YFB7"/>
<proteinExistence type="inferred from homology"/>
<dbReference type="FunCoup" id="F5YFB7">
    <property type="interactions" value="342"/>
</dbReference>
<sequence>MVELVSFLGNPGSEYAGNRHNAGWLLAAKLPFFGSLPWRQKFKGRYAEKDGVHFLMPGTYMNLSGDSVQAAASFFKIPPGAILVVHDELELALGTISLKFSGGLGGHNGLRSMKGNFGTPDFWRLRIGIGRPDDRLPGEGGHAGSGRGIADWVLSDFSAAEMPILEPALEAAAGLLVKALAVDPQSLLPEWGKKKIV</sequence>
<keyword evidence="4 8" id="KW-0378">Hydrolase</keyword>
<comment type="similarity">
    <text evidence="6 8">Belongs to the PTH family.</text>
</comment>
<evidence type="ECO:0000256" key="6">
    <source>
        <dbReference type="ARBA" id="ARBA00038063"/>
    </source>
</evidence>
<dbReference type="eggNOG" id="COG0193">
    <property type="taxonomic scope" value="Bacteria"/>
</dbReference>
<dbReference type="RefSeq" id="WP_015710616.1">
    <property type="nucleotide sequence ID" value="NC_015577.1"/>
</dbReference>
<feature type="binding site" evidence="8">
    <location>
        <position position="62"/>
    </location>
    <ligand>
        <name>tRNA</name>
        <dbReference type="ChEBI" id="CHEBI:17843"/>
    </ligand>
</feature>
<dbReference type="InterPro" id="IPR036416">
    <property type="entry name" value="Pept_tRNA_hydro_sf"/>
</dbReference>
<evidence type="ECO:0000256" key="2">
    <source>
        <dbReference type="ARBA" id="ARBA00022490"/>
    </source>
</evidence>
<comment type="subunit">
    <text evidence="8">Monomer.</text>
</comment>
<keyword evidence="3 8" id="KW-0820">tRNA-binding</keyword>
<dbReference type="SUPFAM" id="SSF53178">
    <property type="entry name" value="Peptidyl-tRNA hydrolase-like"/>
    <property type="match status" value="1"/>
</dbReference>
<dbReference type="Pfam" id="PF01195">
    <property type="entry name" value="Pept_tRNA_hydro"/>
    <property type="match status" value="1"/>
</dbReference>
<comment type="function">
    <text evidence="8">Hydrolyzes ribosome-free peptidyl-tRNAs (with 1 or more amino acids incorporated), which drop off the ribosome during protein synthesis, or as a result of ribosome stalling.</text>
</comment>
<dbReference type="CDD" id="cd00462">
    <property type="entry name" value="PTH"/>
    <property type="match status" value="1"/>
</dbReference>
<dbReference type="InterPro" id="IPR018171">
    <property type="entry name" value="Pept_tRNA_hydro_CS"/>
</dbReference>
<feature type="binding site" evidence="8">
    <location>
        <position position="60"/>
    </location>
    <ligand>
        <name>tRNA</name>
        <dbReference type="ChEBI" id="CHEBI:17843"/>
    </ligand>
</feature>
<dbReference type="OrthoDB" id="9800507at2"/>
<dbReference type="Proteomes" id="UP000009222">
    <property type="component" value="Chromosome"/>
</dbReference>
<dbReference type="GO" id="GO:0006515">
    <property type="term" value="P:protein quality control for misfolded or incompletely synthesized proteins"/>
    <property type="evidence" value="ECO:0007669"/>
    <property type="project" value="UniProtKB-UniRule"/>
</dbReference>
<reference evidence="10" key="1">
    <citation type="submission" date="2009-12" db="EMBL/GenBank/DDBJ databases">
        <title>Complete sequence of Treponema azotonutricium strain ZAS-9.</title>
        <authorList>
            <person name="Tetu S.G."/>
            <person name="Matson E."/>
            <person name="Ren Q."/>
            <person name="Seshadri R."/>
            <person name="Elbourne L."/>
            <person name="Hassan K.A."/>
            <person name="Durkin A."/>
            <person name="Radune D."/>
            <person name="Mohamoud Y."/>
            <person name="Shay R."/>
            <person name="Jin S."/>
            <person name="Zhang X."/>
            <person name="Lucey K."/>
            <person name="Ballor N.R."/>
            <person name="Ottesen E."/>
            <person name="Rosenthal R."/>
            <person name="Allen A."/>
            <person name="Leadbetter J.R."/>
            <person name="Paulsen I.T."/>
        </authorList>
    </citation>
    <scope>NUCLEOTIDE SEQUENCE [LARGE SCALE GENOMIC DNA]</scope>
    <source>
        <strain evidence="10">ATCC BAA-888 / DSM 13862 / ZAS-9</strain>
    </source>
</reference>
<dbReference type="Gene3D" id="3.40.50.1470">
    <property type="entry name" value="Peptidyl-tRNA hydrolase"/>
    <property type="match status" value="1"/>
</dbReference>
<keyword evidence="2 8" id="KW-0963">Cytoplasm</keyword>
<feature type="active site" description="Proton acceptor" evidence="8">
    <location>
        <position position="20"/>
    </location>
</feature>
<comment type="catalytic activity">
    <reaction evidence="8">
        <text>an N-acyl-L-alpha-aminoacyl-tRNA + H2O = an N-acyl-L-amino acid + a tRNA + H(+)</text>
        <dbReference type="Rhea" id="RHEA:54448"/>
        <dbReference type="Rhea" id="RHEA-COMP:10123"/>
        <dbReference type="Rhea" id="RHEA-COMP:13883"/>
        <dbReference type="ChEBI" id="CHEBI:15377"/>
        <dbReference type="ChEBI" id="CHEBI:15378"/>
        <dbReference type="ChEBI" id="CHEBI:59874"/>
        <dbReference type="ChEBI" id="CHEBI:78442"/>
        <dbReference type="ChEBI" id="CHEBI:138191"/>
        <dbReference type="EC" id="3.1.1.29"/>
    </reaction>
</comment>
<comment type="subcellular location">
    <subcellularLocation>
        <location evidence="8">Cytoplasm</location>
    </subcellularLocation>
</comment>
<comment type="function">
    <text evidence="8">Catalyzes the release of premature peptidyl moieties from peptidyl-tRNA molecules trapped in stalled 50S ribosomal subunits, and thus maintains levels of free tRNAs and 50S ribosomes.</text>
</comment>
<accession>F5YFB7</accession>
<evidence type="ECO:0000256" key="8">
    <source>
        <dbReference type="HAMAP-Rule" id="MF_00083"/>
    </source>
</evidence>
<dbReference type="NCBIfam" id="TIGR00447">
    <property type="entry name" value="pth"/>
    <property type="match status" value="1"/>
</dbReference>
<dbReference type="InterPro" id="IPR001328">
    <property type="entry name" value="Pept_tRNA_hydro"/>
</dbReference>
<evidence type="ECO:0000313" key="9">
    <source>
        <dbReference type="EMBL" id="AEF83093.1"/>
    </source>
</evidence>
<dbReference type="GO" id="GO:0072344">
    <property type="term" value="P:rescue of stalled ribosome"/>
    <property type="evidence" value="ECO:0007669"/>
    <property type="project" value="UniProtKB-UniRule"/>
</dbReference>
<reference evidence="9 10" key="2">
    <citation type="journal article" date="2011" name="ISME J.">
        <title>RNA-seq reveals cooperative metabolic interactions between two termite-gut spirochete species in co-culture.</title>
        <authorList>
            <person name="Rosenthal A.Z."/>
            <person name="Matson E.G."/>
            <person name="Eldar A."/>
            <person name="Leadbetter J.R."/>
        </authorList>
    </citation>
    <scope>NUCLEOTIDE SEQUENCE [LARGE SCALE GENOMIC DNA]</scope>
    <source>
        <strain evidence="10">ATCC BAA-888 / DSM 13862 / ZAS-9</strain>
    </source>
</reference>
<dbReference type="GO" id="GO:0000049">
    <property type="term" value="F:tRNA binding"/>
    <property type="evidence" value="ECO:0007669"/>
    <property type="project" value="UniProtKB-UniRule"/>
</dbReference>
<organism evidence="9 10">
    <name type="scientific">Leadbettera azotonutricia (strain ATCC BAA-888 / DSM 13862 / ZAS-9)</name>
    <name type="common">Treponema azotonutricium</name>
    <dbReference type="NCBI Taxonomy" id="545695"/>
    <lineage>
        <taxon>Bacteria</taxon>
        <taxon>Pseudomonadati</taxon>
        <taxon>Spirochaetota</taxon>
        <taxon>Spirochaetia</taxon>
        <taxon>Spirochaetales</taxon>
        <taxon>Breznakiellaceae</taxon>
        <taxon>Leadbettera</taxon>
    </lineage>
</organism>
<dbReference type="GO" id="GO:0005737">
    <property type="term" value="C:cytoplasm"/>
    <property type="evidence" value="ECO:0007669"/>
    <property type="project" value="UniProtKB-SubCell"/>
</dbReference>
<dbReference type="EC" id="3.1.1.29" evidence="1 8"/>
<keyword evidence="10" id="KW-1185">Reference proteome</keyword>
<feature type="site" description="Stabilizes the basic form of H active site to accept a proton" evidence="8">
    <location>
        <position position="87"/>
    </location>
</feature>
<feature type="binding site" evidence="8">
    <location>
        <position position="15"/>
    </location>
    <ligand>
        <name>tRNA</name>
        <dbReference type="ChEBI" id="CHEBI:17843"/>
    </ligand>
</feature>
<evidence type="ECO:0000256" key="4">
    <source>
        <dbReference type="ARBA" id="ARBA00022801"/>
    </source>
</evidence>
<evidence type="ECO:0000313" key="10">
    <source>
        <dbReference type="Proteomes" id="UP000009222"/>
    </source>
</evidence>
<dbReference type="EMBL" id="CP001841">
    <property type="protein sequence ID" value="AEF83093.1"/>
    <property type="molecule type" value="Genomic_DNA"/>
</dbReference>
<dbReference type="STRING" id="545695.TREAZ_1387"/>
<gene>
    <name evidence="8 9" type="primary">pth</name>
    <name evidence="9" type="ordered locus">TREAZ_1387</name>
</gene>
<dbReference type="AlphaFoldDB" id="F5YFB7"/>
<dbReference type="GO" id="GO:0004045">
    <property type="term" value="F:peptidyl-tRNA hydrolase activity"/>
    <property type="evidence" value="ECO:0007669"/>
    <property type="project" value="UniProtKB-UniRule"/>
</dbReference>
<dbReference type="PANTHER" id="PTHR17224:SF1">
    <property type="entry name" value="PEPTIDYL-TRNA HYDROLASE"/>
    <property type="match status" value="1"/>
</dbReference>
<evidence type="ECO:0000256" key="7">
    <source>
        <dbReference type="ARBA" id="ARBA00050038"/>
    </source>
</evidence>
<evidence type="ECO:0000256" key="1">
    <source>
        <dbReference type="ARBA" id="ARBA00013260"/>
    </source>
</evidence>
<dbReference type="HAMAP" id="MF_00083">
    <property type="entry name" value="Pept_tRNA_hydro_bact"/>
    <property type="match status" value="1"/>
</dbReference>
<dbReference type="PROSITE" id="PS01196">
    <property type="entry name" value="PEPT_TRNA_HYDROL_2"/>
    <property type="match status" value="1"/>
</dbReference>
<dbReference type="KEGG" id="taz:TREAZ_1387"/>
<dbReference type="HOGENOM" id="CLU_062456_4_2_12"/>